<dbReference type="KEGG" id="sre:PTSG_10547"/>
<feature type="compositionally biased region" description="Low complexity" evidence="4">
    <location>
        <begin position="100"/>
        <end position="116"/>
    </location>
</feature>
<dbReference type="GeneID" id="16068607"/>
<name>F2URN6_SALR5</name>
<protein>
    <submittedName>
        <fullName evidence="5">Uncharacterized protein</fullName>
    </submittedName>
</protein>
<evidence type="ECO:0000256" key="4">
    <source>
        <dbReference type="SAM" id="MobiDB-lite"/>
    </source>
</evidence>
<feature type="compositionally biased region" description="Basic residues" evidence="4">
    <location>
        <begin position="122"/>
        <end position="136"/>
    </location>
</feature>
<dbReference type="PROSITE" id="PS50297">
    <property type="entry name" value="ANK_REP_REGION"/>
    <property type="match status" value="2"/>
</dbReference>
<evidence type="ECO:0000256" key="1">
    <source>
        <dbReference type="ARBA" id="ARBA00022737"/>
    </source>
</evidence>
<dbReference type="InterPro" id="IPR002110">
    <property type="entry name" value="Ankyrin_rpt"/>
</dbReference>
<evidence type="ECO:0000256" key="2">
    <source>
        <dbReference type="ARBA" id="ARBA00023043"/>
    </source>
</evidence>
<sequence length="344" mass="37118">MNPKHADVQRRFSVAHDKTSRRYSVAISAASARPSRLGLNVVGRSGTGSVTGTRGGAHLRSSNSSNLISARNIDKGTPGSAGNTGRQHPRNRNMRQERVSTASSAASLSPLSKPRSGSQRSRPTRRLTNKATFRRRLPGWKGYQARKNAELAQAVKVGDIERAKRLLREGADINATERGNHNRSLVHASVQFLQDDHQLCSEVVDELADLGADCTCVDDIGNSPLHLACSLGNLPAAEVLLNQNLSPVQTNKQGSTPLQLAVENGNASMVRLLLTHQGSQSAVRTLFTTPQDHMHTRMRSDVYRSALDSNATAVLAELVQFHTRVGGVSFDDIATPTLELASLS</sequence>
<dbReference type="InterPro" id="IPR036770">
    <property type="entry name" value="Ankyrin_rpt-contain_sf"/>
</dbReference>
<proteinExistence type="predicted"/>
<accession>F2URN6</accession>
<dbReference type="InParanoid" id="F2URN6"/>
<dbReference type="Gene3D" id="1.25.40.20">
    <property type="entry name" value="Ankyrin repeat-containing domain"/>
    <property type="match status" value="1"/>
</dbReference>
<keyword evidence="6" id="KW-1185">Reference proteome</keyword>
<feature type="repeat" description="ANK" evidence="3">
    <location>
        <begin position="253"/>
        <end position="285"/>
    </location>
</feature>
<evidence type="ECO:0000313" key="6">
    <source>
        <dbReference type="Proteomes" id="UP000007799"/>
    </source>
</evidence>
<keyword evidence="1" id="KW-0677">Repeat</keyword>
<dbReference type="STRING" id="946362.F2URN6"/>
<evidence type="ECO:0000256" key="3">
    <source>
        <dbReference type="PROSITE-ProRule" id="PRU00023"/>
    </source>
</evidence>
<dbReference type="OrthoDB" id="9995210at2759"/>
<dbReference type="EMBL" id="GL832992">
    <property type="protein sequence ID" value="EGD80291.1"/>
    <property type="molecule type" value="Genomic_DNA"/>
</dbReference>
<feature type="repeat" description="ANK" evidence="3">
    <location>
        <begin position="146"/>
        <end position="178"/>
    </location>
</feature>
<feature type="compositionally biased region" description="Polar residues" evidence="4">
    <location>
        <begin position="60"/>
        <end position="69"/>
    </location>
</feature>
<feature type="region of interest" description="Disordered" evidence="4">
    <location>
        <begin position="40"/>
        <end position="136"/>
    </location>
</feature>
<dbReference type="RefSeq" id="XP_004988081.1">
    <property type="nucleotide sequence ID" value="XM_004988024.1"/>
</dbReference>
<keyword evidence="2 3" id="KW-0040">ANK repeat</keyword>
<dbReference type="SMART" id="SM00248">
    <property type="entry name" value="ANK"/>
    <property type="match status" value="4"/>
</dbReference>
<dbReference type="SUPFAM" id="SSF48403">
    <property type="entry name" value="Ankyrin repeat"/>
    <property type="match status" value="1"/>
</dbReference>
<dbReference type="GO" id="GO:0004842">
    <property type="term" value="F:ubiquitin-protein transferase activity"/>
    <property type="evidence" value="ECO:0007669"/>
    <property type="project" value="TreeGrafter"/>
</dbReference>
<dbReference type="PANTHER" id="PTHR24171:SF8">
    <property type="entry name" value="BRCA1-ASSOCIATED RING DOMAIN PROTEIN 1"/>
    <property type="match status" value="1"/>
</dbReference>
<dbReference type="Pfam" id="PF12796">
    <property type="entry name" value="Ank_2"/>
    <property type="match status" value="1"/>
</dbReference>
<reference evidence="5" key="1">
    <citation type="submission" date="2009-08" db="EMBL/GenBank/DDBJ databases">
        <title>Annotation of Salpingoeca rosetta.</title>
        <authorList>
            <consortium name="The Broad Institute Genome Sequencing Platform"/>
            <person name="Russ C."/>
            <person name="Cuomo C."/>
            <person name="Burger G."/>
            <person name="Gray M.W."/>
            <person name="Holland P.W.H."/>
            <person name="King N."/>
            <person name="Lang F.B.F."/>
            <person name="Roger A.J."/>
            <person name="Ruiz-Trillo I."/>
            <person name="Young S.K."/>
            <person name="Zeng Q."/>
            <person name="Gargeya S."/>
            <person name="Alvarado L."/>
            <person name="Berlin A."/>
            <person name="Chapman S.B."/>
            <person name="Chen Z."/>
            <person name="Freedman E."/>
            <person name="Gellesch M."/>
            <person name="Goldberg J."/>
            <person name="Griggs A."/>
            <person name="Gujja S."/>
            <person name="Heilman E."/>
            <person name="Heiman D."/>
            <person name="Howarth C."/>
            <person name="Mehta T."/>
            <person name="Neiman D."/>
            <person name="Pearson M."/>
            <person name="Roberts A."/>
            <person name="Saif S."/>
            <person name="Shea T."/>
            <person name="Shenoy N."/>
            <person name="Sisk P."/>
            <person name="Stolte C."/>
            <person name="Sykes S."/>
            <person name="White J."/>
            <person name="Yandava C."/>
            <person name="Haas B."/>
            <person name="Nusbaum C."/>
            <person name="Birren B."/>
        </authorList>
    </citation>
    <scope>NUCLEOTIDE SEQUENCE [LARGE SCALE GENOMIC DNA]</scope>
    <source>
        <strain evidence="5">ATCC 50818</strain>
    </source>
</reference>
<evidence type="ECO:0000313" key="5">
    <source>
        <dbReference type="EMBL" id="EGD80291.1"/>
    </source>
</evidence>
<feature type="compositionally biased region" description="Low complexity" evidence="4">
    <location>
        <begin position="41"/>
        <end position="52"/>
    </location>
</feature>
<dbReference type="Proteomes" id="UP000007799">
    <property type="component" value="Unassembled WGS sequence"/>
</dbReference>
<dbReference type="AlphaFoldDB" id="F2URN6"/>
<dbReference type="PANTHER" id="PTHR24171">
    <property type="entry name" value="ANKYRIN REPEAT DOMAIN-CONTAINING PROTEIN 39-RELATED"/>
    <property type="match status" value="1"/>
</dbReference>
<gene>
    <name evidence="5" type="ORF">PTSG_10547</name>
</gene>
<organism evidence="6">
    <name type="scientific">Salpingoeca rosetta (strain ATCC 50818 / BSB-021)</name>
    <dbReference type="NCBI Taxonomy" id="946362"/>
    <lineage>
        <taxon>Eukaryota</taxon>
        <taxon>Choanoflagellata</taxon>
        <taxon>Craspedida</taxon>
        <taxon>Salpingoecidae</taxon>
        <taxon>Salpingoeca</taxon>
    </lineage>
</organism>
<dbReference type="GO" id="GO:0085020">
    <property type="term" value="P:protein K6-linked ubiquitination"/>
    <property type="evidence" value="ECO:0007669"/>
    <property type="project" value="TreeGrafter"/>
</dbReference>
<feature type="repeat" description="ANK" evidence="3">
    <location>
        <begin position="220"/>
        <end position="252"/>
    </location>
</feature>
<dbReference type="PROSITE" id="PS50088">
    <property type="entry name" value="ANK_REPEAT"/>
    <property type="match status" value="3"/>
</dbReference>